<sequence>MKKFFLFLIGAVSLIILLANIGPLIGLAISLAVVYFSYKFFQKSESTFGKVAWFIVGGIAAITAISNIPSLIGILALVVLYFIYKKWKNEKPSDQESDDPFDHFEKQWMELK</sequence>
<keyword evidence="2" id="KW-0966">Cell projection</keyword>
<dbReference type="RefSeq" id="WP_141191856.1">
    <property type="nucleotide sequence ID" value="NZ_JBHUMR010000027.1"/>
</dbReference>
<evidence type="ECO:0000313" key="2">
    <source>
        <dbReference type="EMBL" id="MFD2618727.1"/>
    </source>
</evidence>
<keyword evidence="1" id="KW-1133">Transmembrane helix</keyword>
<name>A0ABW5PVF7_9BACI</name>
<dbReference type="Proteomes" id="UP001597458">
    <property type="component" value="Unassembled WGS sequence"/>
</dbReference>
<accession>A0ABW5PVF7</accession>
<proteinExistence type="predicted"/>
<keyword evidence="1" id="KW-0812">Transmembrane</keyword>
<protein>
    <submittedName>
        <fullName evidence="2">Flagellar basal body rod protein</fullName>
    </submittedName>
</protein>
<dbReference type="EMBL" id="JBHUMR010000027">
    <property type="protein sequence ID" value="MFD2618727.1"/>
    <property type="molecule type" value="Genomic_DNA"/>
</dbReference>
<evidence type="ECO:0000313" key="3">
    <source>
        <dbReference type="Proteomes" id="UP001597458"/>
    </source>
</evidence>
<keyword evidence="2" id="KW-0282">Flagellum</keyword>
<evidence type="ECO:0000256" key="1">
    <source>
        <dbReference type="SAM" id="Phobius"/>
    </source>
</evidence>
<organism evidence="2 3">
    <name type="scientific">Terrilactibacillus laevilacticus</name>
    <dbReference type="NCBI Taxonomy" id="1380157"/>
    <lineage>
        <taxon>Bacteria</taxon>
        <taxon>Bacillati</taxon>
        <taxon>Bacillota</taxon>
        <taxon>Bacilli</taxon>
        <taxon>Bacillales</taxon>
        <taxon>Bacillaceae</taxon>
        <taxon>Terrilactibacillus</taxon>
    </lineage>
</organism>
<feature type="transmembrane region" description="Helical" evidence="1">
    <location>
        <begin position="52"/>
        <end position="84"/>
    </location>
</feature>
<reference evidence="3" key="1">
    <citation type="journal article" date="2019" name="Int. J. Syst. Evol. Microbiol.">
        <title>The Global Catalogue of Microorganisms (GCM) 10K type strain sequencing project: providing services to taxonomists for standard genome sequencing and annotation.</title>
        <authorList>
            <consortium name="The Broad Institute Genomics Platform"/>
            <consortium name="The Broad Institute Genome Sequencing Center for Infectious Disease"/>
            <person name="Wu L."/>
            <person name="Ma J."/>
        </authorList>
    </citation>
    <scope>NUCLEOTIDE SEQUENCE [LARGE SCALE GENOMIC DNA]</scope>
    <source>
        <strain evidence="3">TISTR 2241</strain>
    </source>
</reference>
<keyword evidence="1" id="KW-0472">Membrane</keyword>
<keyword evidence="3" id="KW-1185">Reference proteome</keyword>
<gene>
    <name evidence="2" type="ORF">ACFSTF_15670</name>
</gene>
<comment type="caution">
    <text evidence="2">The sequence shown here is derived from an EMBL/GenBank/DDBJ whole genome shotgun (WGS) entry which is preliminary data.</text>
</comment>
<keyword evidence="2" id="KW-0969">Cilium</keyword>